<dbReference type="InterPro" id="IPR044000">
    <property type="entry name" value="Phage_tube_2"/>
</dbReference>
<dbReference type="RefSeq" id="WP_348826522.1">
    <property type="nucleotide sequence ID" value="NZ_CP098827.1"/>
</dbReference>
<name>A0AAU7KC39_9GAMM</name>
<sequence>MSSGSQIATYLAPESTPGETPDPATWDTLRLTGNTLTPNVSTEVSAEKRETRMQGGSIITSLDYSGDLAGEMSAGTFDKLLEAAFYGTWTTDVLEIGADRHTFTIVKAFKDIGVYSTFKGVHIGAMQLDIPEEGKVTCSFTGMGLGYEDGETDPTAAGTVNPQTTTVAMGSATSVGDILVDGATLAGEACISALSMSIDNTLQTQRCLGKAGPGALIATSANVSGSLTMAWSKAAWNQWKKMLTREAIGVSFPLTDAAGNEYTFELPEIEIDGELPDGGNEDIVQVSLNYTAKNTPIKVTRVLV</sequence>
<evidence type="ECO:0000313" key="2">
    <source>
        <dbReference type="EMBL" id="XBO69231.1"/>
    </source>
</evidence>
<dbReference type="Pfam" id="PF18906">
    <property type="entry name" value="Phage_tube_2"/>
    <property type="match status" value="1"/>
</dbReference>
<protein>
    <submittedName>
        <fullName evidence="2">Phage tail tube protein</fullName>
    </submittedName>
</protein>
<proteinExistence type="predicted"/>
<gene>
    <name evidence="2" type="ORF">NFG58_11340</name>
</gene>
<feature type="region of interest" description="Disordered" evidence="1">
    <location>
        <begin position="1"/>
        <end position="24"/>
    </location>
</feature>
<organism evidence="2">
    <name type="scientific">Halomonas sp. RT37</name>
    <dbReference type="NCBI Taxonomy" id="2950872"/>
    <lineage>
        <taxon>Bacteria</taxon>
        <taxon>Pseudomonadati</taxon>
        <taxon>Pseudomonadota</taxon>
        <taxon>Gammaproteobacteria</taxon>
        <taxon>Oceanospirillales</taxon>
        <taxon>Halomonadaceae</taxon>
        <taxon>Halomonas</taxon>
    </lineage>
</organism>
<reference evidence="2" key="1">
    <citation type="submission" date="2022-06" db="EMBL/GenBank/DDBJ databases">
        <title>A novel DMS-producing enzyme.</title>
        <authorList>
            <person name="Zhang Y."/>
        </authorList>
    </citation>
    <scope>NUCLEOTIDE SEQUENCE</scope>
    <source>
        <strain evidence="2">RT37</strain>
    </source>
</reference>
<evidence type="ECO:0000256" key="1">
    <source>
        <dbReference type="SAM" id="MobiDB-lite"/>
    </source>
</evidence>
<dbReference type="AlphaFoldDB" id="A0AAU7KC39"/>
<dbReference type="EMBL" id="CP098827">
    <property type="protein sequence ID" value="XBO69231.1"/>
    <property type="molecule type" value="Genomic_DNA"/>
</dbReference>
<accession>A0AAU7KC39</accession>